<dbReference type="EMBL" id="QAPG01000005">
    <property type="protein sequence ID" value="TDZ40467.1"/>
    <property type="molecule type" value="Genomic_DNA"/>
</dbReference>
<dbReference type="AlphaFoldDB" id="A0A4R8QN01"/>
<gene>
    <name evidence="1" type="ORF">C8035_v004109</name>
</gene>
<keyword evidence="2" id="KW-1185">Reference proteome</keyword>
<protein>
    <submittedName>
        <fullName evidence="1">Uncharacterized protein</fullName>
    </submittedName>
</protein>
<evidence type="ECO:0000313" key="1">
    <source>
        <dbReference type="EMBL" id="TDZ40467.1"/>
    </source>
</evidence>
<reference evidence="1 2" key="1">
    <citation type="submission" date="2018-11" db="EMBL/GenBank/DDBJ databases">
        <title>Genome sequence and assembly of Colletotrichum spinosum.</title>
        <authorList>
            <person name="Gan P."/>
            <person name="Shirasu K."/>
        </authorList>
    </citation>
    <scope>NUCLEOTIDE SEQUENCE [LARGE SCALE GENOMIC DNA]</scope>
    <source>
        <strain evidence="1 2">CBS 515.97</strain>
    </source>
</reference>
<name>A0A4R8QN01_9PEZI</name>
<dbReference type="Proteomes" id="UP000295083">
    <property type="component" value="Unassembled WGS sequence"/>
</dbReference>
<accession>A0A4R8QN01</accession>
<proteinExistence type="predicted"/>
<organism evidence="1 2">
    <name type="scientific">Colletotrichum spinosum</name>
    <dbReference type="NCBI Taxonomy" id="1347390"/>
    <lineage>
        <taxon>Eukaryota</taxon>
        <taxon>Fungi</taxon>
        <taxon>Dikarya</taxon>
        <taxon>Ascomycota</taxon>
        <taxon>Pezizomycotina</taxon>
        <taxon>Sordariomycetes</taxon>
        <taxon>Hypocreomycetidae</taxon>
        <taxon>Glomerellales</taxon>
        <taxon>Glomerellaceae</taxon>
        <taxon>Colletotrichum</taxon>
        <taxon>Colletotrichum orbiculare species complex</taxon>
    </lineage>
</organism>
<sequence length="93" mass="10570">MQIETDHEVWMGGKATIVIRRRTSSESGCMMRERYQDGGHVPVGGGFLLAMSFGKWDLQDREYPRPLIHLIQSFDAQGTSYDDDSMVAFKAQQ</sequence>
<evidence type="ECO:0000313" key="2">
    <source>
        <dbReference type="Proteomes" id="UP000295083"/>
    </source>
</evidence>
<comment type="caution">
    <text evidence="1">The sequence shown here is derived from an EMBL/GenBank/DDBJ whole genome shotgun (WGS) entry which is preliminary data.</text>
</comment>